<dbReference type="PANTHER" id="PTHR21666:SF288">
    <property type="entry name" value="CELL DIVISION PROTEIN YTFB"/>
    <property type="match status" value="1"/>
</dbReference>
<proteinExistence type="predicted"/>
<dbReference type="InterPro" id="IPR016047">
    <property type="entry name" value="M23ase_b-sheet_dom"/>
</dbReference>
<organism evidence="9 10">
    <name type="scientific">Formivibrio citricus</name>
    <dbReference type="NCBI Taxonomy" id="83765"/>
    <lineage>
        <taxon>Bacteria</taxon>
        <taxon>Pseudomonadati</taxon>
        <taxon>Pseudomonadota</taxon>
        <taxon>Betaproteobacteria</taxon>
        <taxon>Neisseriales</taxon>
        <taxon>Chitinibacteraceae</taxon>
        <taxon>Formivibrio</taxon>
    </lineage>
</organism>
<evidence type="ECO:0000313" key="10">
    <source>
        <dbReference type="Proteomes" id="UP000242869"/>
    </source>
</evidence>
<evidence type="ECO:0000256" key="4">
    <source>
        <dbReference type="ARBA" id="ARBA00022801"/>
    </source>
</evidence>
<evidence type="ECO:0000313" key="9">
    <source>
        <dbReference type="EMBL" id="SFN01663.1"/>
    </source>
</evidence>
<dbReference type="GO" id="GO:0046872">
    <property type="term" value="F:metal ion binding"/>
    <property type="evidence" value="ECO:0007669"/>
    <property type="project" value="UniProtKB-KW"/>
</dbReference>
<dbReference type="STRING" id="83765.SAMN05660284_00250"/>
<accession>A0A1I4VKI1</accession>
<evidence type="ECO:0000256" key="3">
    <source>
        <dbReference type="ARBA" id="ARBA00022723"/>
    </source>
</evidence>
<dbReference type="Pfam" id="PF01551">
    <property type="entry name" value="Peptidase_M23"/>
    <property type="match status" value="1"/>
</dbReference>
<dbReference type="Proteomes" id="UP000242869">
    <property type="component" value="Unassembled WGS sequence"/>
</dbReference>
<dbReference type="InterPro" id="IPR011055">
    <property type="entry name" value="Dup_hybrid_motif"/>
</dbReference>
<dbReference type="CDD" id="cd12797">
    <property type="entry name" value="M23_peptidase"/>
    <property type="match status" value="1"/>
</dbReference>
<sequence>MNIILVSSRLAKAVSLGPKQVALALTLAAMLIGGACFALGALLASSRSVTQLTRFVPNPRQAEIDALAVKLGELQAKLVRLDGLAKQVGQKSGVDVKPFLSGEAAPRGGAAQEGAYLSADDLLRQLTGTETLLSAYHDQLSLAEAVLMLPDTKNLPALPPVSLSLGQSSGFGARIDPLSGKQTFHEGIDFVGDVGTPVKASGRGVVTFAGYHVEYGNMVDLDHGNGLTSRYAHNAKLMVRKGGMVEAGQVIAQLGNSGRSTGAHLHYEIRYKNVPQNPLRFMATEVAAGKIPALRP</sequence>
<protein>
    <submittedName>
        <fullName evidence="9">Peptidase family M23</fullName>
    </submittedName>
</protein>
<dbReference type="OrthoDB" id="9815245at2"/>
<evidence type="ECO:0000256" key="6">
    <source>
        <dbReference type="ARBA" id="ARBA00023049"/>
    </source>
</evidence>
<keyword evidence="10" id="KW-1185">Reference proteome</keyword>
<keyword evidence="4" id="KW-0378">Hydrolase</keyword>
<evidence type="ECO:0000256" key="2">
    <source>
        <dbReference type="ARBA" id="ARBA00022670"/>
    </source>
</evidence>
<evidence type="ECO:0000259" key="8">
    <source>
        <dbReference type="Pfam" id="PF01551"/>
    </source>
</evidence>
<dbReference type="GO" id="GO:0004222">
    <property type="term" value="F:metalloendopeptidase activity"/>
    <property type="evidence" value="ECO:0007669"/>
    <property type="project" value="TreeGrafter"/>
</dbReference>
<dbReference type="EMBL" id="FOVE01000002">
    <property type="protein sequence ID" value="SFN01663.1"/>
    <property type="molecule type" value="Genomic_DNA"/>
</dbReference>
<evidence type="ECO:0000256" key="5">
    <source>
        <dbReference type="ARBA" id="ARBA00022833"/>
    </source>
</evidence>
<dbReference type="RefSeq" id="WP_091190037.1">
    <property type="nucleotide sequence ID" value="NZ_FOVE01000002.1"/>
</dbReference>
<dbReference type="GO" id="GO:0006508">
    <property type="term" value="P:proteolysis"/>
    <property type="evidence" value="ECO:0007669"/>
    <property type="project" value="UniProtKB-KW"/>
</dbReference>
<gene>
    <name evidence="9" type="ORF">SAMN05660284_00250</name>
</gene>
<keyword evidence="7" id="KW-1133">Transmembrane helix</keyword>
<dbReference type="SUPFAM" id="SSF51261">
    <property type="entry name" value="Duplicated hybrid motif"/>
    <property type="match status" value="1"/>
</dbReference>
<dbReference type="Gene3D" id="2.70.70.10">
    <property type="entry name" value="Glucose Permease (Domain IIA)"/>
    <property type="match status" value="1"/>
</dbReference>
<feature type="domain" description="M23ase beta-sheet core" evidence="8">
    <location>
        <begin position="184"/>
        <end position="278"/>
    </location>
</feature>
<keyword evidence="3" id="KW-0479">Metal-binding</keyword>
<name>A0A1I4VKI1_9NEIS</name>
<dbReference type="PANTHER" id="PTHR21666">
    <property type="entry name" value="PEPTIDASE-RELATED"/>
    <property type="match status" value="1"/>
</dbReference>
<keyword evidence="7" id="KW-0812">Transmembrane</keyword>
<keyword evidence="6" id="KW-0482">Metalloprotease</keyword>
<keyword evidence="5" id="KW-0862">Zinc</keyword>
<keyword evidence="2" id="KW-0645">Protease</keyword>
<evidence type="ECO:0000256" key="1">
    <source>
        <dbReference type="ARBA" id="ARBA00001947"/>
    </source>
</evidence>
<dbReference type="AlphaFoldDB" id="A0A1I4VKI1"/>
<comment type="cofactor">
    <cofactor evidence="1">
        <name>Zn(2+)</name>
        <dbReference type="ChEBI" id="CHEBI:29105"/>
    </cofactor>
</comment>
<keyword evidence="7" id="KW-0472">Membrane</keyword>
<feature type="transmembrane region" description="Helical" evidence="7">
    <location>
        <begin position="21"/>
        <end position="44"/>
    </location>
</feature>
<dbReference type="InterPro" id="IPR050570">
    <property type="entry name" value="Cell_wall_metabolism_enzyme"/>
</dbReference>
<reference evidence="10" key="1">
    <citation type="submission" date="2016-10" db="EMBL/GenBank/DDBJ databases">
        <authorList>
            <person name="Varghese N."/>
            <person name="Submissions S."/>
        </authorList>
    </citation>
    <scope>NUCLEOTIDE SEQUENCE [LARGE SCALE GENOMIC DNA]</scope>
    <source>
        <strain evidence="10">DSM 6150</strain>
    </source>
</reference>
<evidence type="ECO:0000256" key="7">
    <source>
        <dbReference type="SAM" id="Phobius"/>
    </source>
</evidence>